<evidence type="ECO:0000256" key="4">
    <source>
        <dbReference type="ARBA" id="ARBA00022741"/>
    </source>
</evidence>
<keyword evidence="8" id="KW-0238">DNA-binding</keyword>
<evidence type="ECO:0000256" key="3">
    <source>
        <dbReference type="ARBA" id="ARBA00022705"/>
    </source>
</evidence>
<reference evidence="13" key="1">
    <citation type="journal article" date="2021" name="PeerJ">
        <title>Extensive microbial diversity within the chicken gut microbiome revealed by metagenomics and culture.</title>
        <authorList>
            <person name="Gilroy R."/>
            <person name="Ravi A."/>
            <person name="Getino M."/>
            <person name="Pursley I."/>
            <person name="Horton D.L."/>
            <person name="Alikhan N.F."/>
            <person name="Baker D."/>
            <person name="Gharbi K."/>
            <person name="Hall N."/>
            <person name="Watson M."/>
            <person name="Adriaenssens E.M."/>
            <person name="Foster-Nyarko E."/>
            <person name="Jarju S."/>
            <person name="Secka A."/>
            <person name="Antonio M."/>
            <person name="Oren A."/>
            <person name="Chaudhuri R.R."/>
            <person name="La Ragione R."/>
            <person name="Hildebrand F."/>
            <person name="Pallen M.J."/>
        </authorList>
    </citation>
    <scope>NUCLEOTIDE SEQUENCE</scope>
    <source>
        <strain evidence="13">Gambia2-208</strain>
    </source>
</reference>
<name>A0A9D1ZHQ3_9BACE</name>
<keyword evidence="2" id="KW-0639">Primosome</keyword>
<dbReference type="GO" id="GO:0043139">
    <property type="term" value="F:5'-3' DNA helicase activity"/>
    <property type="evidence" value="ECO:0007669"/>
    <property type="project" value="UniProtKB-EC"/>
</dbReference>
<dbReference type="Pfam" id="PF03796">
    <property type="entry name" value="DnaB_C"/>
    <property type="match status" value="1"/>
</dbReference>
<dbReference type="GO" id="GO:1990077">
    <property type="term" value="C:primosome complex"/>
    <property type="evidence" value="ECO:0007669"/>
    <property type="project" value="UniProtKB-KW"/>
</dbReference>
<dbReference type="GO" id="GO:0005524">
    <property type="term" value="F:ATP binding"/>
    <property type="evidence" value="ECO:0007669"/>
    <property type="project" value="UniProtKB-KW"/>
</dbReference>
<evidence type="ECO:0000256" key="1">
    <source>
        <dbReference type="ARBA" id="ARBA00008428"/>
    </source>
</evidence>
<dbReference type="EC" id="5.6.2.3" evidence="10"/>
<keyword evidence="7" id="KW-0067">ATP-binding</keyword>
<dbReference type="AlphaFoldDB" id="A0A9D1ZHQ3"/>
<evidence type="ECO:0000256" key="9">
    <source>
        <dbReference type="ARBA" id="ARBA00023235"/>
    </source>
</evidence>
<dbReference type="GO" id="GO:0003677">
    <property type="term" value="F:DNA binding"/>
    <property type="evidence" value="ECO:0007669"/>
    <property type="project" value="UniProtKB-KW"/>
</dbReference>
<reference evidence="13" key="2">
    <citation type="submission" date="2021-04" db="EMBL/GenBank/DDBJ databases">
        <authorList>
            <person name="Gilroy R."/>
        </authorList>
    </citation>
    <scope>NUCLEOTIDE SEQUENCE</scope>
    <source>
        <strain evidence="13">Gambia2-208</strain>
    </source>
</reference>
<evidence type="ECO:0000259" key="12">
    <source>
        <dbReference type="PROSITE" id="PS51199"/>
    </source>
</evidence>
<keyword evidence="3" id="KW-0235">DNA replication</keyword>
<evidence type="ECO:0000256" key="7">
    <source>
        <dbReference type="ARBA" id="ARBA00022840"/>
    </source>
</evidence>
<protein>
    <recommendedName>
        <fullName evidence="10">DNA 5'-3' helicase</fullName>
        <ecNumber evidence="10">5.6.2.3</ecNumber>
    </recommendedName>
</protein>
<dbReference type="SUPFAM" id="SSF48024">
    <property type="entry name" value="N-terminal domain of DnaB helicase"/>
    <property type="match status" value="1"/>
</dbReference>
<comment type="similarity">
    <text evidence="1">Belongs to the helicase family. DnaB subfamily.</text>
</comment>
<dbReference type="Proteomes" id="UP000886851">
    <property type="component" value="Unassembled WGS sequence"/>
</dbReference>
<keyword evidence="6 13" id="KW-0347">Helicase</keyword>
<feature type="domain" description="SF4 helicase" evidence="12">
    <location>
        <begin position="181"/>
        <end position="456"/>
    </location>
</feature>
<dbReference type="Gene3D" id="1.10.860.10">
    <property type="entry name" value="DNAb Helicase, Chain A"/>
    <property type="match status" value="1"/>
</dbReference>
<evidence type="ECO:0000313" key="14">
    <source>
        <dbReference type="Proteomes" id="UP000886851"/>
    </source>
</evidence>
<evidence type="ECO:0000256" key="2">
    <source>
        <dbReference type="ARBA" id="ARBA00022515"/>
    </source>
</evidence>
<dbReference type="InterPro" id="IPR016136">
    <property type="entry name" value="DNA_helicase_N/primase_C"/>
</dbReference>
<dbReference type="SUPFAM" id="SSF52540">
    <property type="entry name" value="P-loop containing nucleoside triphosphate hydrolases"/>
    <property type="match status" value="1"/>
</dbReference>
<evidence type="ECO:0000256" key="5">
    <source>
        <dbReference type="ARBA" id="ARBA00022801"/>
    </source>
</evidence>
<dbReference type="PANTHER" id="PTHR30153:SF2">
    <property type="entry name" value="REPLICATIVE DNA HELICASE"/>
    <property type="match status" value="1"/>
</dbReference>
<sequence length="470" mass="52201">MGSKSKAVQFNPEYALGVHDDDCERAVLGTIVDGGEALQQAREMLVPDSFYVDKHRDIYQAILNVADRGDQPSILLVNAELQKMQSAVEMHELAGIMLNRCIVDFYTYVARLHGLHMRRKFYQLGQYLVKSGSCEAEDIADVQQKVVEDFGNLFRESPGGISTLDDALESVHRIIDDNLAGTTALTGTPTGFHCLDEKGGLQKSDLIVIAGATSQGKTSFATDIAVNAMQQDAKIAVYSMEMVKEQLAARIVAGQSGVSSSDILYKPLTDGQFQAVDRAIGALCGKNLYFDDRSTSNIDTILTSIRSMKLKYDIDGAIVDYLQILNVNIKGNDSTREQVMGDVARRLKNLAKDLGIWVIALSQFNRDKANPLPTLNRLRDSGQIAEAADTVMLVYRPEYFNEHEGMSLRFPAPFDRVDVRGMAMIDVAKGRNIGTMRFLCRFNDKLTHFEDVEDYRTLPVVRESEEDAPF</sequence>
<evidence type="ECO:0000313" key="13">
    <source>
        <dbReference type="EMBL" id="HIY87741.1"/>
    </source>
</evidence>
<comment type="caution">
    <text evidence="13">The sequence shown here is derived from an EMBL/GenBank/DDBJ whole genome shotgun (WGS) entry which is preliminary data.</text>
</comment>
<proteinExistence type="inferred from homology"/>
<dbReference type="Gene3D" id="3.40.50.300">
    <property type="entry name" value="P-loop containing nucleotide triphosphate hydrolases"/>
    <property type="match status" value="1"/>
</dbReference>
<dbReference type="Pfam" id="PF00772">
    <property type="entry name" value="DnaB"/>
    <property type="match status" value="1"/>
</dbReference>
<accession>A0A9D1ZHQ3</accession>
<dbReference type="InterPro" id="IPR036185">
    <property type="entry name" value="DNA_heli_DnaB-like_N_sf"/>
</dbReference>
<dbReference type="PANTHER" id="PTHR30153">
    <property type="entry name" value="REPLICATIVE DNA HELICASE DNAB"/>
    <property type="match status" value="1"/>
</dbReference>
<keyword evidence="4" id="KW-0547">Nucleotide-binding</keyword>
<evidence type="ECO:0000256" key="11">
    <source>
        <dbReference type="ARBA" id="ARBA00048954"/>
    </source>
</evidence>
<keyword evidence="9" id="KW-0413">Isomerase</keyword>
<evidence type="ECO:0000256" key="6">
    <source>
        <dbReference type="ARBA" id="ARBA00022806"/>
    </source>
</evidence>
<dbReference type="InterPro" id="IPR007693">
    <property type="entry name" value="DNA_helicase_DnaB-like_N"/>
</dbReference>
<keyword evidence="5" id="KW-0378">Hydrolase</keyword>
<dbReference type="InterPro" id="IPR007694">
    <property type="entry name" value="DNA_helicase_DnaB-like_C"/>
</dbReference>
<dbReference type="PROSITE" id="PS51199">
    <property type="entry name" value="SF4_HELICASE"/>
    <property type="match status" value="1"/>
</dbReference>
<organism evidence="13 14">
    <name type="scientific">Candidatus Bacteroides pullicola</name>
    <dbReference type="NCBI Taxonomy" id="2838475"/>
    <lineage>
        <taxon>Bacteria</taxon>
        <taxon>Pseudomonadati</taxon>
        <taxon>Bacteroidota</taxon>
        <taxon>Bacteroidia</taxon>
        <taxon>Bacteroidales</taxon>
        <taxon>Bacteroidaceae</taxon>
        <taxon>Bacteroides</taxon>
    </lineage>
</organism>
<dbReference type="EMBL" id="DXCV01000029">
    <property type="protein sequence ID" value="HIY87741.1"/>
    <property type="molecule type" value="Genomic_DNA"/>
</dbReference>
<dbReference type="InterPro" id="IPR027417">
    <property type="entry name" value="P-loop_NTPase"/>
</dbReference>
<gene>
    <name evidence="13" type="ORF">H9824_03425</name>
</gene>
<dbReference type="GO" id="GO:0016787">
    <property type="term" value="F:hydrolase activity"/>
    <property type="evidence" value="ECO:0007669"/>
    <property type="project" value="UniProtKB-KW"/>
</dbReference>
<dbReference type="GO" id="GO:0005829">
    <property type="term" value="C:cytosol"/>
    <property type="evidence" value="ECO:0007669"/>
    <property type="project" value="TreeGrafter"/>
</dbReference>
<dbReference type="GO" id="GO:0006269">
    <property type="term" value="P:DNA replication, synthesis of primer"/>
    <property type="evidence" value="ECO:0007669"/>
    <property type="project" value="UniProtKB-KW"/>
</dbReference>
<evidence type="ECO:0000256" key="8">
    <source>
        <dbReference type="ARBA" id="ARBA00023125"/>
    </source>
</evidence>
<comment type="catalytic activity">
    <reaction evidence="11">
        <text>ATP + H2O = ADP + phosphate + H(+)</text>
        <dbReference type="Rhea" id="RHEA:13065"/>
        <dbReference type="ChEBI" id="CHEBI:15377"/>
        <dbReference type="ChEBI" id="CHEBI:15378"/>
        <dbReference type="ChEBI" id="CHEBI:30616"/>
        <dbReference type="ChEBI" id="CHEBI:43474"/>
        <dbReference type="ChEBI" id="CHEBI:456216"/>
        <dbReference type="EC" id="5.6.2.3"/>
    </reaction>
</comment>
<evidence type="ECO:0000256" key="10">
    <source>
        <dbReference type="ARBA" id="ARBA00044969"/>
    </source>
</evidence>